<keyword evidence="5 6" id="KW-0472">Membrane</keyword>
<evidence type="ECO:0000256" key="2">
    <source>
        <dbReference type="ARBA" id="ARBA00022692"/>
    </source>
</evidence>
<gene>
    <name evidence="7" type="ORF">EX30DRAFT_333126</name>
</gene>
<evidence type="ECO:0000313" key="7">
    <source>
        <dbReference type="EMBL" id="TGZ79595.1"/>
    </source>
</evidence>
<dbReference type="InterPro" id="IPR024512">
    <property type="entry name" value="Ser_palmitoyltrfase_ssu-like"/>
</dbReference>
<reference evidence="7 8" key="1">
    <citation type="submission" date="2019-04" db="EMBL/GenBank/DDBJ databases">
        <title>Comparative genomics and transcriptomics to analyze fruiting body development in filamentous ascomycetes.</title>
        <authorList>
            <consortium name="DOE Joint Genome Institute"/>
            <person name="Lutkenhaus R."/>
            <person name="Traeger S."/>
            <person name="Breuer J."/>
            <person name="Kuo A."/>
            <person name="Lipzen A."/>
            <person name="Pangilinan J."/>
            <person name="Dilworth D."/>
            <person name="Sandor L."/>
            <person name="Poggeler S."/>
            <person name="Barry K."/>
            <person name="Grigoriev I.V."/>
            <person name="Nowrousian M."/>
        </authorList>
    </citation>
    <scope>NUCLEOTIDE SEQUENCE [LARGE SCALE GENOMIC DNA]</scope>
    <source>
        <strain evidence="7 8">CBS 389.68</strain>
    </source>
</reference>
<sequence>MASALIKYLRLKRYQYEVTFSLYMLTPTEKIVFNTILFLSLSMLILAVSLYLPHHIGEVASKAWFYYSGDEALVQQQQVMGAAAAAAAGRVEL</sequence>
<dbReference type="AlphaFoldDB" id="A0A4V3SID2"/>
<evidence type="ECO:0000256" key="3">
    <source>
        <dbReference type="ARBA" id="ARBA00022824"/>
    </source>
</evidence>
<dbReference type="OrthoDB" id="202672at2759"/>
<dbReference type="InParanoid" id="A0A4V3SID2"/>
<keyword evidence="3" id="KW-0256">Endoplasmic reticulum</keyword>
<keyword evidence="8" id="KW-1185">Reference proteome</keyword>
<keyword evidence="2 6" id="KW-0812">Transmembrane</keyword>
<feature type="transmembrane region" description="Helical" evidence="6">
    <location>
        <begin position="31"/>
        <end position="52"/>
    </location>
</feature>
<comment type="subcellular location">
    <subcellularLocation>
        <location evidence="1">Endoplasmic reticulum membrane</location>
        <topology evidence="1">Multi-pass membrane protein</topology>
    </subcellularLocation>
</comment>
<protein>
    <recommendedName>
        <fullName evidence="9">Small subunit of serine palmitoyltransferase-like protein</fullName>
    </recommendedName>
</protein>
<name>A0A4V3SID2_9PEZI</name>
<accession>A0A4V3SID2</accession>
<evidence type="ECO:0000256" key="5">
    <source>
        <dbReference type="ARBA" id="ARBA00023136"/>
    </source>
</evidence>
<organism evidence="7 8">
    <name type="scientific">Ascodesmis nigricans</name>
    <dbReference type="NCBI Taxonomy" id="341454"/>
    <lineage>
        <taxon>Eukaryota</taxon>
        <taxon>Fungi</taxon>
        <taxon>Dikarya</taxon>
        <taxon>Ascomycota</taxon>
        <taxon>Pezizomycotina</taxon>
        <taxon>Pezizomycetes</taxon>
        <taxon>Pezizales</taxon>
        <taxon>Ascodesmidaceae</taxon>
        <taxon>Ascodesmis</taxon>
    </lineage>
</organism>
<evidence type="ECO:0000256" key="6">
    <source>
        <dbReference type="SAM" id="Phobius"/>
    </source>
</evidence>
<dbReference type="EMBL" id="ML220130">
    <property type="protein sequence ID" value="TGZ79595.1"/>
    <property type="molecule type" value="Genomic_DNA"/>
</dbReference>
<dbReference type="Proteomes" id="UP000298138">
    <property type="component" value="Unassembled WGS sequence"/>
</dbReference>
<dbReference type="STRING" id="341454.A0A4V3SID2"/>
<evidence type="ECO:0000256" key="4">
    <source>
        <dbReference type="ARBA" id="ARBA00022989"/>
    </source>
</evidence>
<evidence type="ECO:0000313" key="8">
    <source>
        <dbReference type="Proteomes" id="UP000298138"/>
    </source>
</evidence>
<evidence type="ECO:0000256" key="1">
    <source>
        <dbReference type="ARBA" id="ARBA00004477"/>
    </source>
</evidence>
<dbReference type="GO" id="GO:0005789">
    <property type="term" value="C:endoplasmic reticulum membrane"/>
    <property type="evidence" value="ECO:0007669"/>
    <property type="project" value="UniProtKB-SubCell"/>
</dbReference>
<dbReference type="Pfam" id="PF11779">
    <property type="entry name" value="SPT_ssu-like"/>
    <property type="match status" value="1"/>
</dbReference>
<evidence type="ECO:0008006" key="9">
    <source>
        <dbReference type="Google" id="ProtNLM"/>
    </source>
</evidence>
<keyword evidence="4 6" id="KW-1133">Transmembrane helix</keyword>
<proteinExistence type="predicted"/>